<dbReference type="InterPro" id="IPR020012">
    <property type="entry name" value="LysM_FimV"/>
</dbReference>
<reference evidence="5 6" key="1">
    <citation type="submission" date="2007-01" db="EMBL/GenBank/DDBJ databases">
        <title>Complete sequence of Psychromonas ingrahamii 37.</title>
        <authorList>
            <consortium name="US DOE Joint Genome Institute"/>
            <person name="Copeland A."/>
            <person name="Lucas S."/>
            <person name="Lapidus A."/>
            <person name="Barry K."/>
            <person name="Detter J.C."/>
            <person name="Glavina del Rio T."/>
            <person name="Hammon N."/>
            <person name="Israni S."/>
            <person name="Dalin E."/>
            <person name="Tice H."/>
            <person name="Pitluck S."/>
            <person name="Thompson L.S."/>
            <person name="Brettin T."/>
            <person name="Bruce D."/>
            <person name="Han C."/>
            <person name="Tapia R."/>
            <person name="Schmutz J."/>
            <person name="Larimer F."/>
            <person name="Land M."/>
            <person name="Hauser L."/>
            <person name="Kyrpides N."/>
            <person name="Ivanova N."/>
            <person name="Staley J."/>
            <person name="Richardson P."/>
        </authorList>
    </citation>
    <scope>NUCLEOTIDE SEQUENCE [LARGE SCALE GENOMIC DNA]</scope>
    <source>
        <strain evidence="5 6">37</strain>
    </source>
</reference>
<dbReference type="HOGENOM" id="CLU_860161_0_0_6"/>
<keyword evidence="1" id="KW-0175">Coiled coil</keyword>
<dbReference type="RefSeq" id="WP_011770317.1">
    <property type="nucleotide sequence ID" value="NC_008709.1"/>
</dbReference>
<name>A1SW92_PSYIN</name>
<dbReference type="NCBIfam" id="TIGR03505">
    <property type="entry name" value="FimV_core"/>
    <property type="match status" value="1"/>
</dbReference>
<keyword evidence="6" id="KW-1185">Reference proteome</keyword>
<feature type="chain" id="PRO_5002637776" evidence="4">
    <location>
        <begin position="24"/>
        <end position="336"/>
    </location>
</feature>
<feature type="transmembrane region" description="Helical" evidence="3">
    <location>
        <begin position="294"/>
        <end position="313"/>
    </location>
</feature>
<evidence type="ECO:0000256" key="3">
    <source>
        <dbReference type="SAM" id="Phobius"/>
    </source>
</evidence>
<evidence type="ECO:0000313" key="6">
    <source>
        <dbReference type="Proteomes" id="UP000000639"/>
    </source>
</evidence>
<dbReference type="EMBL" id="CP000510">
    <property type="protein sequence ID" value="ABM03757.1"/>
    <property type="molecule type" value="Genomic_DNA"/>
</dbReference>
<dbReference type="AlphaFoldDB" id="A1SW92"/>
<dbReference type="STRING" id="357804.Ping_1992"/>
<dbReference type="Proteomes" id="UP000000639">
    <property type="component" value="Chromosome"/>
</dbReference>
<accession>A1SW92</accession>
<dbReference type="KEGG" id="pin:Ping_1992"/>
<evidence type="ECO:0000256" key="4">
    <source>
        <dbReference type="SAM" id="SignalP"/>
    </source>
</evidence>
<feature type="compositionally biased region" description="Polar residues" evidence="2">
    <location>
        <begin position="172"/>
        <end position="187"/>
    </location>
</feature>
<feature type="region of interest" description="Disordered" evidence="2">
    <location>
        <begin position="168"/>
        <end position="187"/>
    </location>
</feature>
<protein>
    <submittedName>
        <fullName evidence="5">Tfp pilus assembly protein FimV-like protein</fullName>
    </submittedName>
</protein>
<dbReference type="OrthoDB" id="5298707at2"/>
<keyword evidence="4" id="KW-0732">Signal</keyword>
<gene>
    <name evidence="5" type="ordered locus">Ping_1992</name>
</gene>
<evidence type="ECO:0000256" key="1">
    <source>
        <dbReference type="SAM" id="Coils"/>
    </source>
</evidence>
<sequence>MKRLLLIFTCCSPLVLLPDISFALGSTISTAQERPIYKKYGPIHYYESLWSVSKNLRPNSSVSIQQTLLAIYKLNPNAFVASDINNFIENSIINVPTYTFIKKQSHQDAINLINNSSNKSKTATKSVVIAKSKKVLIIKSPSLSEQAAVTIVDPGDQSLTASLIDKKHLPDPNSSVSPATEYGNDQQNNLKADNVENILVEQSKSQLLIKTQTLEDELKIVNEQLVNATKTNEEFKLRLQQLINQIDLMKREIEGESAAQLTLLKLSKQSSSAQQPVINKADVNEKKGFLSNSWLVAGAALLLIIFVFLLIFYKGKIRKAYFNLYFLMLFYCTPDK</sequence>
<keyword evidence="3" id="KW-1133">Transmembrane helix</keyword>
<feature type="coiled-coil region" evidence="1">
    <location>
        <begin position="204"/>
        <end position="259"/>
    </location>
</feature>
<proteinExistence type="predicted"/>
<organism evidence="5 6">
    <name type="scientific">Psychromonas ingrahamii (strain DSM 17664 / CCUG 51855 / 37)</name>
    <dbReference type="NCBI Taxonomy" id="357804"/>
    <lineage>
        <taxon>Bacteria</taxon>
        <taxon>Pseudomonadati</taxon>
        <taxon>Pseudomonadota</taxon>
        <taxon>Gammaproteobacteria</taxon>
        <taxon>Alteromonadales</taxon>
        <taxon>Psychromonadaceae</taxon>
        <taxon>Psychromonas</taxon>
    </lineage>
</organism>
<keyword evidence="3" id="KW-0472">Membrane</keyword>
<feature type="signal peptide" evidence="4">
    <location>
        <begin position="1"/>
        <end position="23"/>
    </location>
</feature>
<keyword evidence="3" id="KW-0812">Transmembrane</keyword>
<evidence type="ECO:0000256" key="2">
    <source>
        <dbReference type="SAM" id="MobiDB-lite"/>
    </source>
</evidence>
<evidence type="ECO:0000313" key="5">
    <source>
        <dbReference type="EMBL" id="ABM03757.1"/>
    </source>
</evidence>
<dbReference type="eggNOG" id="COG3170">
    <property type="taxonomic scope" value="Bacteria"/>
</dbReference>